<evidence type="ECO:0000313" key="3">
    <source>
        <dbReference type="Proteomes" id="UP000235682"/>
    </source>
</evidence>
<dbReference type="RefSeq" id="WP_102233412.1">
    <property type="nucleotide sequence ID" value="NZ_PNHE01000073.1"/>
</dbReference>
<dbReference type="PANTHER" id="PTHR31302">
    <property type="entry name" value="TRANSMEMBRANE PROTEIN WITH METALLOPHOSPHOESTERASE DOMAIN-RELATED"/>
    <property type="match status" value="1"/>
</dbReference>
<dbReference type="AlphaFoldDB" id="A0A2N6SKR1"/>
<evidence type="ECO:0000313" key="2">
    <source>
        <dbReference type="EMBL" id="PMC55981.1"/>
    </source>
</evidence>
<dbReference type="Gene3D" id="3.60.21.10">
    <property type="match status" value="1"/>
</dbReference>
<dbReference type="PANTHER" id="PTHR31302:SF22">
    <property type="entry name" value="PHOSPHOESTERASE"/>
    <property type="match status" value="1"/>
</dbReference>
<sequence>MRIGFISDLHIDVNPTYHKKDFLMALYQASSERDLDMLVIGGDIANEWSIVVSFVEQLQTYLSIPVYFIPGNHDFWQIDEPNKITWQIYDKYLEHPQSLLEKNLVLSDEMTLVAHTGWYNYAVHADRFTTEELEIGKYRHGTWQDKVNIDWQMSDKKLSKRFASKVDNQLQYLETPKAILLTHVVNCPKFTVPMPHKVFDFFNAYLATDDFLPLIEQYPISHSIMGHIHYRLVKEMYDVTYVINSLGYKREWRTPDLLQEVRSALFVLII</sequence>
<comment type="caution">
    <text evidence="2">The sequence shown here is derived from an EMBL/GenBank/DDBJ whole genome shotgun (WGS) entry which is preliminary data.</text>
</comment>
<dbReference type="Proteomes" id="UP000235682">
    <property type="component" value="Unassembled WGS sequence"/>
</dbReference>
<evidence type="ECO:0000259" key="1">
    <source>
        <dbReference type="Pfam" id="PF00149"/>
    </source>
</evidence>
<gene>
    <name evidence="2" type="ORF">CJ205_08520</name>
</gene>
<dbReference type="SUPFAM" id="SSF56300">
    <property type="entry name" value="Metallo-dependent phosphatases"/>
    <property type="match status" value="1"/>
</dbReference>
<dbReference type="STRING" id="84521.SAMN04487994_11013"/>
<dbReference type="InterPro" id="IPR029052">
    <property type="entry name" value="Metallo-depent_PP-like"/>
</dbReference>
<dbReference type="InterPro" id="IPR051158">
    <property type="entry name" value="Metallophosphoesterase_sf"/>
</dbReference>
<feature type="domain" description="Calcineurin-like phosphoesterase" evidence="1">
    <location>
        <begin position="1"/>
        <end position="230"/>
    </location>
</feature>
<organism evidence="2 3">
    <name type="scientific">Dolosicoccus paucivorans</name>
    <dbReference type="NCBI Taxonomy" id="84521"/>
    <lineage>
        <taxon>Bacteria</taxon>
        <taxon>Bacillati</taxon>
        <taxon>Bacillota</taxon>
        <taxon>Bacilli</taxon>
        <taxon>Lactobacillales</taxon>
        <taxon>Aerococcaceae</taxon>
        <taxon>Dolosicoccus</taxon>
    </lineage>
</organism>
<dbReference type="Pfam" id="PF00149">
    <property type="entry name" value="Metallophos"/>
    <property type="match status" value="1"/>
</dbReference>
<dbReference type="EMBL" id="PNHE01000073">
    <property type="protein sequence ID" value="PMC55981.1"/>
    <property type="molecule type" value="Genomic_DNA"/>
</dbReference>
<reference evidence="2 3" key="1">
    <citation type="submission" date="2017-09" db="EMBL/GenBank/DDBJ databases">
        <title>Bacterial strain isolated from the female urinary microbiota.</title>
        <authorList>
            <person name="Thomas-White K."/>
            <person name="Kumar N."/>
            <person name="Forster S."/>
            <person name="Putonti C."/>
            <person name="Lawley T."/>
            <person name="Wolfe A.J."/>
        </authorList>
    </citation>
    <scope>NUCLEOTIDE SEQUENCE [LARGE SCALE GENOMIC DNA]</scope>
    <source>
        <strain evidence="2 3">UMB0852</strain>
    </source>
</reference>
<name>A0A2N6SKR1_9LACT</name>
<dbReference type="NCBIfam" id="TIGR03729">
    <property type="entry name" value="acc_ester"/>
    <property type="match status" value="1"/>
</dbReference>
<dbReference type="InterPro" id="IPR022302">
    <property type="entry name" value="Phosphoesterase_putative"/>
</dbReference>
<protein>
    <recommendedName>
        <fullName evidence="1">Calcineurin-like phosphoesterase domain-containing protein</fullName>
    </recommendedName>
</protein>
<proteinExistence type="predicted"/>
<keyword evidence="3" id="KW-1185">Reference proteome</keyword>
<dbReference type="GO" id="GO:0016787">
    <property type="term" value="F:hydrolase activity"/>
    <property type="evidence" value="ECO:0007669"/>
    <property type="project" value="InterPro"/>
</dbReference>
<accession>A0A2N6SKR1</accession>
<dbReference type="InterPro" id="IPR004843">
    <property type="entry name" value="Calcineurin-like_PHP"/>
</dbReference>